<dbReference type="InterPro" id="IPR036188">
    <property type="entry name" value="FAD/NAD-bd_sf"/>
</dbReference>
<evidence type="ECO:0000313" key="2">
    <source>
        <dbReference type="Proteomes" id="UP000266673"/>
    </source>
</evidence>
<protein>
    <submittedName>
        <fullName evidence="1">Uncharacterized protein</fullName>
    </submittedName>
</protein>
<reference evidence="1 2" key="1">
    <citation type="submission" date="2018-06" db="EMBL/GenBank/DDBJ databases">
        <title>Comparative genomics reveals the genomic features of Rhizophagus irregularis, R. cerebriforme, R. diaphanum and Gigaspora rosea, and their symbiotic lifestyle signature.</title>
        <authorList>
            <person name="Morin E."/>
            <person name="San Clemente H."/>
            <person name="Chen E.C.H."/>
            <person name="De La Providencia I."/>
            <person name="Hainaut M."/>
            <person name="Kuo A."/>
            <person name="Kohler A."/>
            <person name="Murat C."/>
            <person name="Tang N."/>
            <person name="Roy S."/>
            <person name="Loubradou J."/>
            <person name="Henrissat B."/>
            <person name="Grigoriev I.V."/>
            <person name="Corradi N."/>
            <person name="Roux C."/>
            <person name="Martin F.M."/>
        </authorList>
    </citation>
    <scope>NUCLEOTIDE SEQUENCE [LARGE SCALE GENOMIC DNA]</scope>
    <source>
        <strain evidence="1 2">DAOM 194757</strain>
    </source>
</reference>
<dbReference type="OrthoDB" id="269227at2759"/>
<sequence length="77" mass="8460">MLSGVGPKENLEANNIKVRKQLPVGRNLLDHPNCLFAANGSEVGIIHKANVDGKIPCKEDFFDENPDIQIIGMFVKT</sequence>
<organism evidence="1 2">
    <name type="scientific">Gigaspora rosea</name>
    <dbReference type="NCBI Taxonomy" id="44941"/>
    <lineage>
        <taxon>Eukaryota</taxon>
        <taxon>Fungi</taxon>
        <taxon>Fungi incertae sedis</taxon>
        <taxon>Mucoromycota</taxon>
        <taxon>Glomeromycotina</taxon>
        <taxon>Glomeromycetes</taxon>
        <taxon>Diversisporales</taxon>
        <taxon>Gigasporaceae</taxon>
        <taxon>Gigaspora</taxon>
    </lineage>
</organism>
<dbReference type="Proteomes" id="UP000266673">
    <property type="component" value="Unassembled WGS sequence"/>
</dbReference>
<dbReference type="Gene3D" id="3.50.50.60">
    <property type="entry name" value="FAD/NAD(P)-binding domain"/>
    <property type="match status" value="1"/>
</dbReference>
<gene>
    <name evidence="1" type="ORF">C2G38_2103602</name>
</gene>
<dbReference type="AlphaFoldDB" id="A0A397UV90"/>
<dbReference type="STRING" id="44941.A0A397UV90"/>
<dbReference type="EMBL" id="QKWP01001133">
    <property type="protein sequence ID" value="RIB11433.1"/>
    <property type="molecule type" value="Genomic_DNA"/>
</dbReference>
<comment type="caution">
    <text evidence="1">The sequence shown here is derived from an EMBL/GenBank/DDBJ whole genome shotgun (WGS) entry which is preliminary data.</text>
</comment>
<keyword evidence="2" id="KW-1185">Reference proteome</keyword>
<name>A0A397UV90_9GLOM</name>
<proteinExistence type="predicted"/>
<accession>A0A397UV90</accession>
<evidence type="ECO:0000313" key="1">
    <source>
        <dbReference type="EMBL" id="RIB11433.1"/>
    </source>
</evidence>